<dbReference type="InterPro" id="IPR058594">
    <property type="entry name" value="PB1-like_dom_pln"/>
</dbReference>
<dbReference type="InterPro" id="IPR004332">
    <property type="entry name" value="Transposase_MuDR"/>
</dbReference>
<sequence length="437" mass="48848">MEGNFEVVIHHSGKFIKEGKLTYEGESITYSFDPDMWSYFIVVSVVKGLGYDGFKELWYCVGGGSVLKNMLEPLLDDKGAMHMITLARLNGEVHFFVEHIVSEPEVIHMLEYVNENTAGGESQCEVPANEGERGHHVVEDEIQCEGKVTNDVNDDGNEVVEGEIECEGAVNDDVNDVVNDVVEGEIECEGSANDDLNDVGNDVVEGEIECEGAANDDINDCEGVANDVANDVVEDDVDGNAANDFMEGLVDVHVECDIEEEVGDEVGNVQVDVQSDGPSWAEMSDTDVDDSINSDKHRGLSDDDWESEELDSGMESDCEDDEKEGYGKFVTFSMPKTMVDYKWAVGTYFAEKQDFMDAIKTYAVQNGRNIKYLKNDKKRIRVKYMGGKGECPWMTYCGYMEAVKTWQLRTIVDNHSCSREHKVRLLNAKWLSKRLEK</sequence>
<evidence type="ECO:0000313" key="5">
    <source>
        <dbReference type="RefSeq" id="XP_022640476.1"/>
    </source>
</evidence>
<accession>A0A3Q0FA39</accession>
<reference evidence="4" key="1">
    <citation type="journal article" date="2014" name="Nat. Commun.">
        <title>Genome sequence of mungbean and insights into evolution within Vigna species.</title>
        <authorList>
            <person name="Kang Y.J."/>
            <person name="Kim S.K."/>
            <person name="Kim M.Y."/>
            <person name="Lestari P."/>
            <person name="Kim K.H."/>
            <person name="Ha B.K."/>
            <person name="Jun T.H."/>
            <person name="Hwang W.J."/>
            <person name="Lee T."/>
            <person name="Lee J."/>
            <person name="Shim S."/>
            <person name="Yoon M.Y."/>
            <person name="Jang Y.E."/>
            <person name="Han K.S."/>
            <person name="Taeprayoon P."/>
            <person name="Yoon N."/>
            <person name="Somta P."/>
            <person name="Tanya P."/>
            <person name="Kim K.S."/>
            <person name="Gwag J.G."/>
            <person name="Moon J.K."/>
            <person name="Lee Y.H."/>
            <person name="Park B.S."/>
            <person name="Bombarely A."/>
            <person name="Doyle J.J."/>
            <person name="Jackson S.A."/>
            <person name="Schafleitner R."/>
            <person name="Srinives P."/>
            <person name="Varshney R.K."/>
            <person name="Lee S.H."/>
        </authorList>
    </citation>
    <scope>NUCLEOTIDE SEQUENCE [LARGE SCALE GENOMIC DNA]</scope>
    <source>
        <strain evidence="4">cv. VC1973A</strain>
    </source>
</reference>
<dbReference type="AlphaFoldDB" id="A0A3Q0FA39"/>
<feature type="domain" description="Transposase MuDR plant" evidence="2">
    <location>
        <begin position="341"/>
        <end position="394"/>
    </location>
</feature>
<dbReference type="OrthoDB" id="1436494at2759"/>
<dbReference type="GeneID" id="111242260"/>
<proteinExistence type="predicted"/>
<evidence type="ECO:0000259" key="2">
    <source>
        <dbReference type="Pfam" id="PF03108"/>
    </source>
</evidence>
<protein>
    <submittedName>
        <fullName evidence="5">Uncharacterized protein LOC111242260</fullName>
    </submittedName>
</protein>
<feature type="region of interest" description="Disordered" evidence="1">
    <location>
        <begin position="275"/>
        <end position="322"/>
    </location>
</feature>
<evidence type="ECO:0000256" key="1">
    <source>
        <dbReference type="SAM" id="MobiDB-lite"/>
    </source>
</evidence>
<feature type="domain" description="PB1-like" evidence="3">
    <location>
        <begin position="1"/>
        <end position="99"/>
    </location>
</feature>
<feature type="compositionally biased region" description="Acidic residues" evidence="1">
    <location>
        <begin position="302"/>
        <end position="322"/>
    </location>
</feature>
<evidence type="ECO:0000313" key="4">
    <source>
        <dbReference type="Proteomes" id="UP000087766"/>
    </source>
</evidence>
<gene>
    <name evidence="5" type="primary">LOC111242260</name>
</gene>
<keyword evidence="4" id="KW-1185">Reference proteome</keyword>
<dbReference type="RefSeq" id="XP_022640476.1">
    <property type="nucleotide sequence ID" value="XM_022784755.1"/>
</dbReference>
<evidence type="ECO:0000259" key="3">
    <source>
        <dbReference type="Pfam" id="PF26130"/>
    </source>
</evidence>
<name>A0A3Q0FA39_VIGRR</name>
<organism evidence="4 5">
    <name type="scientific">Vigna radiata var. radiata</name>
    <name type="common">Mung bean</name>
    <name type="synonym">Phaseolus aureus</name>
    <dbReference type="NCBI Taxonomy" id="3916"/>
    <lineage>
        <taxon>Eukaryota</taxon>
        <taxon>Viridiplantae</taxon>
        <taxon>Streptophyta</taxon>
        <taxon>Embryophyta</taxon>
        <taxon>Tracheophyta</taxon>
        <taxon>Spermatophyta</taxon>
        <taxon>Magnoliopsida</taxon>
        <taxon>eudicotyledons</taxon>
        <taxon>Gunneridae</taxon>
        <taxon>Pentapetalae</taxon>
        <taxon>rosids</taxon>
        <taxon>fabids</taxon>
        <taxon>Fabales</taxon>
        <taxon>Fabaceae</taxon>
        <taxon>Papilionoideae</taxon>
        <taxon>50 kb inversion clade</taxon>
        <taxon>NPAAA clade</taxon>
        <taxon>indigoferoid/millettioid clade</taxon>
        <taxon>Phaseoleae</taxon>
        <taxon>Vigna</taxon>
    </lineage>
</organism>
<dbReference type="Pfam" id="PF26130">
    <property type="entry name" value="PB1-like"/>
    <property type="match status" value="1"/>
</dbReference>
<dbReference type="KEGG" id="vra:111242260"/>
<reference evidence="5" key="2">
    <citation type="submission" date="2025-08" db="UniProtKB">
        <authorList>
            <consortium name="RefSeq"/>
        </authorList>
    </citation>
    <scope>IDENTIFICATION</scope>
    <source>
        <tissue evidence="5">Leaf</tissue>
    </source>
</reference>
<dbReference type="Pfam" id="PF03108">
    <property type="entry name" value="DBD_Tnp_Mut"/>
    <property type="match status" value="1"/>
</dbReference>
<dbReference type="Proteomes" id="UP000087766">
    <property type="component" value="Chromosome 8"/>
</dbReference>